<dbReference type="InterPro" id="IPR026881">
    <property type="entry name" value="WYL_dom"/>
</dbReference>
<dbReference type="SUPFAM" id="SSF46785">
    <property type="entry name" value="Winged helix' DNA-binding domain"/>
    <property type="match status" value="1"/>
</dbReference>
<dbReference type="Gene3D" id="1.10.10.10">
    <property type="entry name" value="Winged helix-like DNA-binding domain superfamily/Winged helix DNA-binding domain"/>
    <property type="match status" value="1"/>
</dbReference>
<dbReference type="AlphaFoldDB" id="A0A5J5GA01"/>
<dbReference type="PANTHER" id="PTHR34580">
    <property type="match status" value="1"/>
</dbReference>
<feature type="domain" description="Helix-turn-helix type 11" evidence="1">
    <location>
        <begin position="7"/>
        <end position="55"/>
    </location>
</feature>
<dbReference type="Proteomes" id="UP000367750">
    <property type="component" value="Unassembled WGS sequence"/>
</dbReference>
<protein>
    <submittedName>
        <fullName evidence="3">WYL domain-containing protein</fullName>
    </submittedName>
</protein>
<dbReference type="RefSeq" id="WP_150457942.1">
    <property type="nucleotide sequence ID" value="NZ_VYKK01000012.1"/>
</dbReference>
<reference evidence="3 4" key="1">
    <citation type="submission" date="2019-09" db="EMBL/GenBank/DDBJ databases">
        <title>Bacillus ochoae sp. nov., Paenibacillus whitsoniae sp. nov., Paenibacillus spiritus sp. nov. Isolated from the Mars Exploration Rover during spacecraft assembly.</title>
        <authorList>
            <person name="Seuylemezian A."/>
            <person name="Vaishampayan P."/>
        </authorList>
    </citation>
    <scope>NUCLEOTIDE SEQUENCE [LARGE SCALE GENOMIC DNA]</scope>
    <source>
        <strain evidence="3 4">MER_111</strain>
    </source>
</reference>
<dbReference type="OrthoDB" id="9815009at2"/>
<dbReference type="PANTHER" id="PTHR34580:SF1">
    <property type="entry name" value="PROTEIN PAFC"/>
    <property type="match status" value="1"/>
</dbReference>
<comment type="caution">
    <text evidence="3">The sequence shown here is derived from an EMBL/GenBank/DDBJ whole genome shotgun (WGS) entry which is preliminary data.</text>
</comment>
<dbReference type="Pfam" id="PF13280">
    <property type="entry name" value="WYL"/>
    <property type="match status" value="1"/>
</dbReference>
<gene>
    <name evidence="3" type="ORF">F4V43_09120</name>
</gene>
<dbReference type="InterPro" id="IPR036388">
    <property type="entry name" value="WH-like_DNA-bd_sf"/>
</dbReference>
<feature type="domain" description="WYL" evidence="2">
    <location>
        <begin position="146"/>
        <end position="212"/>
    </location>
</feature>
<dbReference type="InterPro" id="IPR036390">
    <property type="entry name" value="WH_DNA-bd_sf"/>
</dbReference>
<evidence type="ECO:0000259" key="1">
    <source>
        <dbReference type="Pfam" id="PF08279"/>
    </source>
</evidence>
<organism evidence="3 4">
    <name type="scientific">Paenibacillus spiritus</name>
    <dbReference type="NCBI Taxonomy" id="2496557"/>
    <lineage>
        <taxon>Bacteria</taxon>
        <taxon>Bacillati</taxon>
        <taxon>Bacillota</taxon>
        <taxon>Bacilli</taxon>
        <taxon>Bacillales</taxon>
        <taxon>Paenibacillaceae</taxon>
        <taxon>Paenibacillus</taxon>
    </lineage>
</organism>
<sequence>MTDRLIRLMRIITLVQAKPGILARELAERCGTSERTIYRDMDALSAMHIPITHLGHGKGYTFIGNFALYPLDWSVEEAAAFSQFSENLDAIKPYIPDSFESAYEKVLAAGYKYRADREERTENRKEGGPPLSGERGLSVQEVLPPALMAVLTAALKRRSIRAEYSEAAAEEAFFELEPYFVVYLEGQFHLVGRARPEGSVGSYPIQQLSQVRILSREFTPEPFNLDAFIREKWSLEPDSLRLAFRIRATPGLWKRLEADAEPFRPVRSDNESRMIHFEVEPERSNAFFNWISQFKEEAEIMEPYYYRELMKHQLEVWLSLYK</sequence>
<evidence type="ECO:0000259" key="2">
    <source>
        <dbReference type="Pfam" id="PF13280"/>
    </source>
</evidence>
<dbReference type="InterPro" id="IPR051534">
    <property type="entry name" value="CBASS_pafABC_assoc_protein"/>
</dbReference>
<dbReference type="Pfam" id="PF08279">
    <property type="entry name" value="HTH_11"/>
    <property type="match status" value="1"/>
</dbReference>
<evidence type="ECO:0000313" key="4">
    <source>
        <dbReference type="Proteomes" id="UP000367750"/>
    </source>
</evidence>
<dbReference type="PROSITE" id="PS52050">
    <property type="entry name" value="WYL"/>
    <property type="match status" value="1"/>
</dbReference>
<dbReference type="EMBL" id="VYKK01000012">
    <property type="protein sequence ID" value="KAA9004791.1"/>
    <property type="molecule type" value="Genomic_DNA"/>
</dbReference>
<keyword evidence="4" id="KW-1185">Reference proteome</keyword>
<dbReference type="InterPro" id="IPR013196">
    <property type="entry name" value="HTH_11"/>
</dbReference>
<name>A0A5J5GA01_9BACL</name>
<accession>A0A5J5GA01</accession>
<evidence type="ECO:0000313" key="3">
    <source>
        <dbReference type="EMBL" id="KAA9004791.1"/>
    </source>
</evidence>
<proteinExistence type="predicted"/>